<dbReference type="PANTHER" id="PTHR42852">
    <property type="entry name" value="THIOL:DISULFIDE INTERCHANGE PROTEIN DSBE"/>
    <property type="match status" value="1"/>
</dbReference>
<feature type="transmembrane region" description="Helical" evidence="7">
    <location>
        <begin position="6"/>
        <end position="32"/>
    </location>
</feature>
<dbReference type="RefSeq" id="WP_058523259.1">
    <property type="nucleotide sequence ID" value="NZ_CAAAHV010000002.1"/>
</dbReference>
<dbReference type="Gene3D" id="3.40.30.10">
    <property type="entry name" value="Glutaredoxin"/>
    <property type="match status" value="1"/>
</dbReference>
<sequence length="526" mass="58982">MDVTQILFAFFEGLTLAFSPCILPILPFMFAASLAGGKLRPLQIVLGFILSFSFFSLLSRQLLFATGFHVDQIQWFAYLILLLLGFVMIIPILEERFAALTNRLANHAHIADKARFLEQPGGAFIIGALLGLVWTPCAGPILAVALIQVIQAQTNWQAVLTIIAFSIGTAIPLLALGYFGRYFSKQLAIINRHSILIKRGMGVLIILFALFGLAGINVGEWLIEKEKNSQGIVTENQLINPLPVSYAAPQIAGVDSWINSAPLTLNSLKGKVVLVDFWTYSCINCIRTLPYIENWYQKYQKDGLVVIGIHAPEFGFEQQLNNVKQAVKKFGITYPVALDNQLLTWQNFNNHYWPAHYLINQQGEVVYINFGEGGYDVMENNIRYLLGLNKQKENTDANVPIASNQTPETYLGNARAERKTDTAVLPLHFWQLTGDWQSTPQYIENKEAGGRIIFHYQAKKVFLVIESSQNKMANIEVTTENGQKSEISITDARLYQLVTHKTAKEGIVSIKALTPHLRFYAFTFES</sequence>
<dbReference type="Pfam" id="PF02683">
    <property type="entry name" value="DsbD_TM"/>
    <property type="match status" value="1"/>
</dbReference>
<name>A0A378I701_9GAMM</name>
<dbReference type="InterPro" id="IPR041017">
    <property type="entry name" value="Thioredoxin_10"/>
</dbReference>
<keyword evidence="11" id="KW-1185">Reference proteome</keyword>
<dbReference type="GO" id="GO:0005886">
    <property type="term" value="C:plasma membrane"/>
    <property type="evidence" value="ECO:0007669"/>
    <property type="project" value="UniProtKB-SubCell"/>
</dbReference>
<dbReference type="Proteomes" id="UP000054735">
    <property type="component" value="Unassembled WGS sequence"/>
</dbReference>
<dbReference type="OrthoDB" id="9811352at2"/>
<dbReference type="Pfam" id="PF17991">
    <property type="entry name" value="Thioredoxin_10"/>
    <property type="match status" value="1"/>
</dbReference>
<evidence type="ECO:0000313" key="9">
    <source>
        <dbReference type="EMBL" id="KTC72398.1"/>
    </source>
</evidence>
<keyword evidence="6 7" id="KW-0472">Membrane</keyword>
<reference evidence="9 11" key="1">
    <citation type="submission" date="2015-11" db="EMBL/GenBank/DDBJ databases">
        <title>Genomic analysis of 38 Legionella species identifies large and diverse effector repertoires.</title>
        <authorList>
            <person name="Burstein D."/>
            <person name="Amaro F."/>
            <person name="Zusman T."/>
            <person name="Lifshitz Z."/>
            <person name="Cohen O."/>
            <person name="Gilbert J.A."/>
            <person name="Pupko T."/>
            <person name="Shuman H.A."/>
            <person name="Segal G."/>
        </authorList>
    </citation>
    <scope>NUCLEOTIDE SEQUENCE [LARGE SCALE GENOMIC DNA]</scope>
    <source>
        <strain evidence="9 11">CDC#1407-AL-14</strain>
    </source>
</reference>
<evidence type="ECO:0000256" key="3">
    <source>
        <dbReference type="ARBA" id="ARBA00022692"/>
    </source>
</evidence>
<evidence type="ECO:0000256" key="4">
    <source>
        <dbReference type="ARBA" id="ARBA00022748"/>
    </source>
</evidence>
<evidence type="ECO:0000313" key="10">
    <source>
        <dbReference type="EMBL" id="STX30530.1"/>
    </source>
</evidence>
<evidence type="ECO:0000256" key="5">
    <source>
        <dbReference type="ARBA" id="ARBA00022989"/>
    </source>
</evidence>
<evidence type="ECO:0000313" key="11">
    <source>
        <dbReference type="Proteomes" id="UP000054735"/>
    </source>
</evidence>
<dbReference type="PROSITE" id="PS51352">
    <property type="entry name" value="THIOREDOXIN_2"/>
    <property type="match status" value="1"/>
</dbReference>
<reference evidence="10 12" key="2">
    <citation type="submission" date="2018-06" db="EMBL/GenBank/DDBJ databases">
        <authorList>
            <consortium name="Pathogen Informatics"/>
            <person name="Doyle S."/>
        </authorList>
    </citation>
    <scope>NUCLEOTIDE SEQUENCE [LARGE SCALE GENOMIC DNA]</scope>
    <source>
        <strain evidence="10 12">NCTC12437</strain>
    </source>
</reference>
<dbReference type="EMBL" id="UGNW01000001">
    <property type="protein sequence ID" value="STX30530.1"/>
    <property type="molecule type" value="Genomic_DNA"/>
</dbReference>
<keyword evidence="3 7" id="KW-0812">Transmembrane</keyword>
<feature type="transmembrane region" description="Helical" evidence="7">
    <location>
        <begin position="156"/>
        <end position="179"/>
    </location>
</feature>
<dbReference type="InterPro" id="IPR013740">
    <property type="entry name" value="Redoxin"/>
</dbReference>
<dbReference type="InterPro" id="IPR013766">
    <property type="entry name" value="Thioredoxin_domain"/>
</dbReference>
<keyword evidence="2" id="KW-1003">Cell membrane</keyword>
<dbReference type="AlphaFoldDB" id="A0A378I701"/>
<dbReference type="InterPro" id="IPR050553">
    <property type="entry name" value="Thioredoxin_ResA/DsbE_sf"/>
</dbReference>
<dbReference type="GO" id="GO:0017004">
    <property type="term" value="P:cytochrome complex assembly"/>
    <property type="evidence" value="ECO:0007669"/>
    <property type="project" value="UniProtKB-KW"/>
</dbReference>
<protein>
    <submittedName>
        <fullName evidence="10">Cytochrome C biogenesis protein</fullName>
    </submittedName>
</protein>
<evidence type="ECO:0000256" key="6">
    <source>
        <dbReference type="ARBA" id="ARBA00023136"/>
    </source>
</evidence>
<dbReference type="Pfam" id="PF08534">
    <property type="entry name" value="Redoxin"/>
    <property type="match status" value="1"/>
</dbReference>
<feature type="transmembrane region" description="Helical" evidence="7">
    <location>
        <begin position="200"/>
        <end position="223"/>
    </location>
</feature>
<dbReference type="STRING" id="28083.Lbir_1173"/>
<evidence type="ECO:0000259" key="8">
    <source>
        <dbReference type="PROSITE" id="PS51352"/>
    </source>
</evidence>
<evidence type="ECO:0000256" key="7">
    <source>
        <dbReference type="SAM" id="Phobius"/>
    </source>
</evidence>
<proteinExistence type="predicted"/>
<evidence type="ECO:0000256" key="2">
    <source>
        <dbReference type="ARBA" id="ARBA00022475"/>
    </source>
</evidence>
<evidence type="ECO:0000256" key="1">
    <source>
        <dbReference type="ARBA" id="ARBA00004651"/>
    </source>
</evidence>
<gene>
    <name evidence="10" type="primary">dipZ</name>
    <name evidence="9" type="ORF">Lbir_1173</name>
    <name evidence="10" type="ORF">NCTC12437_00287</name>
</gene>
<dbReference type="GO" id="GO:0016491">
    <property type="term" value="F:oxidoreductase activity"/>
    <property type="evidence" value="ECO:0007669"/>
    <property type="project" value="InterPro"/>
</dbReference>
<dbReference type="EMBL" id="LNXT01000015">
    <property type="protein sequence ID" value="KTC72398.1"/>
    <property type="molecule type" value="Genomic_DNA"/>
</dbReference>
<feature type="transmembrane region" description="Helical" evidence="7">
    <location>
        <begin position="75"/>
        <end position="93"/>
    </location>
</feature>
<dbReference type="InterPro" id="IPR003834">
    <property type="entry name" value="Cyt_c_assmbl_TM_dom"/>
</dbReference>
<dbReference type="CDD" id="cd03012">
    <property type="entry name" value="TlpA_like_DipZ_like"/>
    <property type="match status" value="1"/>
</dbReference>
<dbReference type="PANTHER" id="PTHR42852:SF13">
    <property type="entry name" value="PROTEIN DIPZ"/>
    <property type="match status" value="1"/>
</dbReference>
<feature type="transmembrane region" description="Helical" evidence="7">
    <location>
        <begin position="44"/>
        <end position="63"/>
    </location>
</feature>
<evidence type="ECO:0000313" key="12">
    <source>
        <dbReference type="Proteomes" id="UP000255066"/>
    </source>
</evidence>
<dbReference type="Proteomes" id="UP000255066">
    <property type="component" value="Unassembled WGS sequence"/>
</dbReference>
<comment type="subcellular location">
    <subcellularLocation>
        <location evidence="1">Cell membrane</location>
        <topology evidence="1">Multi-pass membrane protein</topology>
    </subcellularLocation>
</comment>
<keyword evidence="5 7" id="KW-1133">Transmembrane helix</keyword>
<keyword evidence="4" id="KW-0201">Cytochrome c-type biogenesis</keyword>
<dbReference type="Gene3D" id="2.60.120.260">
    <property type="entry name" value="Galactose-binding domain-like"/>
    <property type="match status" value="1"/>
</dbReference>
<feature type="transmembrane region" description="Helical" evidence="7">
    <location>
        <begin position="123"/>
        <end position="150"/>
    </location>
</feature>
<dbReference type="SUPFAM" id="SSF52833">
    <property type="entry name" value="Thioredoxin-like"/>
    <property type="match status" value="1"/>
</dbReference>
<feature type="domain" description="Thioredoxin" evidence="8">
    <location>
        <begin position="242"/>
        <end position="387"/>
    </location>
</feature>
<organism evidence="10 12">
    <name type="scientific">Legionella birminghamensis</name>
    <dbReference type="NCBI Taxonomy" id="28083"/>
    <lineage>
        <taxon>Bacteria</taxon>
        <taxon>Pseudomonadati</taxon>
        <taxon>Pseudomonadota</taxon>
        <taxon>Gammaproteobacteria</taxon>
        <taxon>Legionellales</taxon>
        <taxon>Legionellaceae</taxon>
        <taxon>Legionella</taxon>
    </lineage>
</organism>
<accession>A0A378I701</accession>
<dbReference type="InterPro" id="IPR036249">
    <property type="entry name" value="Thioredoxin-like_sf"/>
</dbReference>